<evidence type="ECO:0000256" key="2">
    <source>
        <dbReference type="ARBA" id="ARBA00022723"/>
    </source>
</evidence>
<dbReference type="Gene3D" id="3.30.160.60">
    <property type="entry name" value="Classic Zinc Finger"/>
    <property type="match status" value="3"/>
</dbReference>
<dbReference type="PROSITE" id="PS00028">
    <property type="entry name" value="ZINC_FINGER_C2H2_1"/>
    <property type="match status" value="3"/>
</dbReference>
<feature type="chain" id="PRO_5010745308" description="C2H2-type domain-containing protein" evidence="9">
    <location>
        <begin position="17"/>
        <end position="381"/>
    </location>
</feature>
<dbReference type="InterPro" id="IPR050331">
    <property type="entry name" value="Zinc_finger"/>
</dbReference>
<keyword evidence="12" id="KW-1185">Reference proteome</keyword>
<feature type="domain" description="C2H2-type" evidence="10">
    <location>
        <begin position="327"/>
        <end position="356"/>
    </location>
</feature>
<keyword evidence="5" id="KW-0862">Zinc</keyword>
<dbReference type="PANTHER" id="PTHR16515">
    <property type="entry name" value="PR DOMAIN ZINC FINGER PROTEIN"/>
    <property type="match status" value="1"/>
</dbReference>
<feature type="domain" description="C2H2-type" evidence="10">
    <location>
        <begin position="268"/>
        <end position="295"/>
    </location>
</feature>
<dbReference type="Pfam" id="PF00096">
    <property type="entry name" value="zf-C2H2"/>
    <property type="match status" value="2"/>
</dbReference>
<keyword evidence="6" id="KW-0539">Nucleus</keyword>
<feature type="compositionally biased region" description="Polar residues" evidence="8">
    <location>
        <begin position="355"/>
        <end position="366"/>
    </location>
</feature>
<dbReference type="GO" id="GO:0010468">
    <property type="term" value="P:regulation of gene expression"/>
    <property type="evidence" value="ECO:0007669"/>
    <property type="project" value="TreeGrafter"/>
</dbReference>
<dbReference type="AlphaFoldDB" id="A0A1V6XNZ2"/>
<feature type="region of interest" description="Disordered" evidence="8">
    <location>
        <begin position="237"/>
        <end position="261"/>
    </location>
</feature>
<protein>
    <recommendedName>
        <fullName evidence="10">C2H2-type domain-containing protein</fullName>
    </recommendedName>
</protein>
<evidence type="ECO:0000256" key="4">
    <source>
        <dbReference type="ARBA" id="ARBA00022771"/>
    </source>
</evidence>
<name>A0A1V6XNZ2_PENNA</name>
<dbReference type="GO" id="GO:0008270">
    <property type="term" value="F:zinc ion binding"/>
    <property type="evidence" value="ECO:0007669"/>
    <property type="project" value="UniProtKB-KW"/>
</dbReference>
<feature type="region of interest" description="Disordered" evidence="8">
    <location>
        <begin position="29"/>
        <end position="54"/>
    </location>
</feature>
<dbReference type="GO" id="GO:0005634">
    <property type="term" value="C:nucleus"/>
    <property type="evidence" value="ECO:0007669"/>
    <property type="project" value="UniProtKB-SubCell"/>
</dbReference>
<feature type="domain" description="C2H2-type" evidence="10">
    <location>
        <begin position="298"/>
        <end position="326"/>
    </location>
</feature>
<feature type="region of interest" description="Disordered" evidence="8">
    <location>
        <begin position="351"/>
        <end position="381"/>
    </location>
</feature>
<dbReference type="Proteomes" id="UP000191691">
    <property type="component" value="Unassembled WGS sequence"/>
</dbReference>
<dbReference type="SMART" id="SM00355">
    <property type="entry name" value="ZnF_C2H2"/>
    <property type="match status" value="3"/>
</dbReference>
<organism evidence="11 12">
    <name type="scientific">Penicillium nalgiovense</name>
    <dbReference type="NCBI Taxonomy" id="60175"/>
    <lineage>
        <taxon>Eukaryota</taxon>
        <taxon>Fungi</taxon>
        <taxon>Dikarya</taxon>
        <taxon>Ascomycota</taxon>
        <taxon>Pezizomycotina</taxon>
        <taxon>Eurotiomycetes</taxon>
        <taxon>Eurotiomycetidae</taxon>
        <taxon>Eurotiales</taxon>
        <taxon>Aspergillaceae</taxon>
        <taxon>Penicillium</taxon>
    </lineage>
</organism>
<keyword evidence="9" id="KW-0732">Signal</keyword>
<evidence type="ECO:0000256" key="8">
    <source>
        <dbReference type="SAM" id="MobiDB-lite"/>
    </source>
</evidence>
<reference evidence="12" key="1">
    <citation type="journal article" date="2017" name="Nat. Microbiol.">
        <title>Global analysis of biosynthetic gene clusters reveals vast potential of secondary metabolite production in Penicillium species.</title>
        <authorList>
            <person name="Nielsen J.C."/>
            <person name="Grijseels S."/>
            <person name="Prigent S."/>
            <person name="Ji B."/>
            <person name="Dainat J."/>
            <person name="Nielsen K.F."/>
            <person name="Frisvad J.C."/>
            <person name="Workman M."/>
            <person name="Nielsen J."/>
        </authorList>
    </citation>
    <scope>NUCLEOTIDE SEQUENCE [LARGE SCALE GENOMIC DNA]</scope>
    <source>
        <strain evidence="12">IBT 13039</strain>
    </source>
</reference>
<dbReference type="FunFam" id="3.30.160.60:FF:000100">
    <property type="entry name" value="Zinc finger 45-like"/>
    <property type="match status" value="1"/>
</dbReference>
<feature type="compositionally biased region" description="Low complexity" evidence="8">
    <location>
        <begin position="41"/>
        <end position="52"/>
    </location>
</feature>
<proteinExistence type="predicted"/>
<evidence type="ECO:0000256" key="6">
    <source>
        <dbReference type="ARBA" id="ARBA00023242"/>
    </source>
</evidence>
<evidence type="ECO:0000259" key="10">
    <source>
        <dbReference type="PROSITE" id="PS50157"/>
    </source>
</evidence>
<evidence type="ECO:0000256" key="1">
    <source>
        <dbReference type="ARBA" id="ARBA00004123"/>
    </source>
</evidence>
<feature type="signal peptide" evidence="9">
    <location>
        <begin position="1"/>
        <end position="16"/>
    </location>
</feature>
<dbReference type="EMBL" id="MOOB01000064">
    <property type="protein sequence ID" value="OQE76808.1"/>
    <property type="molecule type" value="Genomic_DNA"/>
</dbReference>
<dbReference type="PROSITE" id="PS50157">
    <property type="entry name" value="ZINC_FINGER_C2H2_2"/>
    <property type="match status" value="3"/>
</dbReference>
<dbReference type="SUPFAM" id="SSF57667">
    <property type="entry name" value="beta-beta-alpha zinc fingers"/>
    <property type="match status" value="2"/>
</dbReference>
<dbReference type="InterPro" id="IPR013087">
    <property type="entry name" value="Znf_C2H2_type"/>
</dbReference>
<comment type="caution">
    <text evidence="11">The sequence shown here is derived from an EMBL/GenBank/DDBJ whole genome shotgun (WGS) entry which is preliminary data.</text>
</comment>
<keyword evidence="3" id="KW-0677">Repeat</keyword>
<dbReference type="InterPro" id="IPR036236">
    <property type="entry name" value="Znf_C2H2_sf"/>
</dbReference>
<evidence type="ECO:0000256" key="3">
    <source>
        <dbReference type="ARBA" id="ARBA00022737"/>
    </source>
</evidence>
<sequence>MGIHLLFFFLLNSVLCTMDRNLVHPTSITSRREDVPSRETSSVYSSPISTSSQGGLSPIGLGISHCEIENAFGQLRVFPPASTLPSQLVPGAPTPTFAVSYDEYPSGACYPPVYNGLVNSASETSLGFYSPTMSASPSYNSTMDVVPGQNVFPGQMTDMWMQTPCSGPTTPSDVPPVTVANGAAGQWGQSVFPDACMAPTMPLLSVNDVSYLGPMGEEIGYDRSPGQSINTGQIVSQPLASEGTDGAINSSRSERGSSNDRLVSASGLECPICGSKFTRRSNCKEHQKMHNPEWKNNHPCEICHKSFGRSSDLKRHMNTVHHGLRKYSCDLCDRRFSRHDSLVRHDCVEKHRNAGKSTGQAESSLMSRPRQRMSNHRRSAS</sequence>
<evidence type="ECO:0000256" key="5">
    <source>
        <dbReference type="ARBA" id="ARBA00022833"/>
    </source>
</evidence>
<evidence type="ECO:0000256" key="7">
    <source>
        <dbReference type="PROSITE-ProRule" id="PRU00042"/>
    </source>
</evidence>
<dbReference type="STRING" id="60175.A0A1V6XNZ2"/>
<feature type="compositionally biased region" description="Basic residues" evidence="8">
    <location>
        <begin position="369"/>
        <end position="381"/>
    </location>
</feature>
<accession>A0A1V6XNZ2</accession>
<evidence type="ECO:0000256" key="9">
    <source>
        <dbReference type="SAM" id="SignalP"/>
    </source>
</evidence>
<dbReference type="OMA" id="TRRSNCK"/>
<dbReference type="PANTHER" id="PTHR16515:SF49">
    <property type="entry name" value="GASTRULA ZINC FINGER PROTEIN XLCGF49.1-LIKE-RELATED"/>
    <property type="match status" value="1"/>
</dbReference>
<evidence type="ECO:0000313" key="11">
    <source>
        <dbReference type="EMBL" id="OQE76808.1"/>
    </source>
</evidence>
<gene>
    <name evidence="11" type="ORF">PENNAL_c0064G06025</name>
</gene>
<evidence type="ECO:0000313" key="12">
    <source>
        <dbReference type="Proteomes" id="UP000191691"/>
    </source>
</evidence>
<keyword evidence="4 7" id="KW-0863">Zinc-finger</keyword>
<keyword evidence="2" id="KW-0479">Metal-binding</keyword>
<comment type="subcellular location">
    <subcellularLocation>
        <location evidence="1">Nucleus</location>
    </subcellularLocation>
</comment>